<reference evidence="3" key="1">
    <citation type="submission" date="2015-01" db="EMBL/GenBank/DDBJ databases">
        <title>Flavisolibacter sp./LCS9/ whole genome sequencing.</title>
        <authorList>
            <person name="Kim M.K."/>
            <person name="Srinivasan S."/>
            <person name="Lee J.-J."/>
        </authorList>
    </citation>
    <scope>NUCLEOTIDE SEQUENCE [LARGE SCALE GENOMIC DNA]</scope>
    <source>
        <strain evidence="3">LCS9</strain>
    </source>
</reference>
<sequence length="741" mass="84310">MHTTLRLLPIAIFTLLGSYAFAQKSTDKGCKPPINRARWHDLIDKEQRLLLQADGKADNVFDAPGDDDVNYLVTQAATRRVDELQCKIEQDSTVSHQKKVAYLSGIEKSLRSFTTLYRARRVPISQLPNLVNSYEAAMEKDKVGASIEGIIAGNTYEVANMIMSCGAFNGNPHFTAARNILVMKYSITYPSRTFQILRDNPDVPFRDSLIRIAAYKHPNLLYDYAAANNKLGYAIRKIDDPLIKTVSRIATSGGSGQMYFPFIDNIMSGKQTLEQIDSVKNDEVKYYKLLVKTRIDYMDRLLNKDTLYGMAALDYQLRKKASEYFIKTINALHEESDPVRFRILNQLTAQELYYLAVFSESEIYTSSYTRGVYPYMMQKIANRGDSLLLSVSFDKFRKFIRLAAGFNTLSEFLNSFPDKGQAERLMTAFVNGLEKTNSLEDGVDIADSYASISENNKPLANRMLENVKNNYERNLAENNQRGIIMYNLLYKLFESADSSFHIDLSKEFGIPPVYSVSYDALTRDSAHQVVIQVFFYGDQDGKNIFQGYLRQFGSGWKRADTKQWVSFTSTKGKPIVIYANKPLPEETDEDEEAQKALTAYLQQNDMEPSIIIHRGHSYYADYTIDKIQPSAKIVFLGSCGGYHLIHKVLQHAPDAHIIASKQIGKTVINQPFINLLMDKLQKGSNIDWIPFWKEFSRQVTDKEGLEDYIPPHKNLGALFIKAYKLQTGEDDDDDVATQSYF</sequence>
<reference evidence="2 3" key="2">
    <citation type="journal article" date="2016" name="Int. J. Syst. Evol. Microbiol.">
        <title>Flavisolibacter tropicus sp. nov., isolated from tropical soil.</title>
        <authorList>
            <person name="Lee J.J."/>
            <person name="Kang M.S."/>
            <person name="Kim G.S."/>
            <person name="Lee C.S."/>
            <person name="Lim S."/>
            <person name="Lee J."/>
            <person name="Roh S.H."/>
            <person name="Kang H."/>
            <person name="Ha J.M."/>
            <person name="Bae S."/>
            <person name="Jung H.Y."/>
            <person name="Kim M.K."/>
        </authorList>
    </citation>
    <scope>NUCLEOTIDE SEQUENCE [LARGE SCALE GENOMIC DNA]</scope>
    <source>
        <strain evidence="2 3">LCS9</strain>
    </source>
</reference>
<dbReference type="STRING" id="1492898.SY85_19015"/>
<name>A0A172U2P7_9BACT</name>
<dbReference type="AlphaFoldDB" id="A0A172U2P7"/>
<dbReference type="KEGG" id="fla:SY85_19015"/>
<keyword evidence="3" id="KW-1185">Reference proteome</keyword>
<evidence type="ECO:0000313" key="3">
    <source>
        <dbReference type="Proteomes" id="UP000077177"/>
    </source>
</evidence>
<dbReference type="Proteomes" id="UP000077177">
    <property type="component" value="Chromosome"/>
</dbReference>
<keyword evidence="1" id="KW-0732">Signal</keyword>
<proteinExistence type="predicted"/>
<organism evidence="2 3">
    <name type="scientific">Flavisolibacter tropicus</name>
    <dbReference type="NCBI Taxonomy" id="1492898"/>
    <lineage>
        <taxon>Bacteria</taxon>
        <taxon>Pseudomonadati</taxon>
        <taxon>Bacteroidota</taxon>
        <taxon>Chitinophagia</taxon>
        <taxon>Chitinophagales</taxon>
        <taxon>Chitinophagaceae</taxon>
        <taxon>Flavisolibacter</taxon>
    </lineage>
</organism>
<evidence type="ECO:0000256" key="1">
    <source>
        <dbReference type="SAM" id="SignalP"/>
    </source>
</evidence>
<evidence type="ECO:0000313" key="2">
    <source>
        <dbReference type="EMBL" id="ANE53609.1"/>
    </source>
</evidence>
<feature type="signal peptide" evidence="1">
    <location>
        <begin position="1"/>
        <end position="22"/>
    </location>
</feature>
<feature type="chain" id="PRO_5008001601" evidence="1">
    <location>
        <begin position="23"/>
        <end position="741"/>
    </location>
</feature>
<gene>
    <name evidence="2" type="ORF">SY85_19015</name>
</gene>
<protein>
    <submittedName>
        <fullName evidence="2">Uncharacterized protein</fullName>
    </submittedName>
</protein>
<accession>A0A172U2P7</accession>
<dbReference type="EMBL" id="CP011390">
    <property type="protein sequence ID" value="ANE53609.1"/>
    <property type="molecule type" value="Genomic_DNA"/>
</dbReference>